<protein>
    <submittedName>
        <fullName evidence="2">Uncharacterized protein</fullName>
    </submittedName>
</protein>
<dbReference type="Proteomes" id="UP000288805">
    <property type="component" value="Unassembled WGS sequence"/>
</dbReference>
<reference evidence="2 3" key="1">
    <citation type="journal article" date="2018" name="PLoS Genet.">
        <title>Population sequencing reveals clonal diversity and ancestral inbreeding in the grapevine cultivar Chardonnay.</title>
        <authorList>
            <person name="Roach M.J."/>
            <person name="Johnson D.L."/>
            <person name="Bohlmann J."/>
            <person name="van Vuuren H.J."/>
            <person name="Jones S.J."/>
            <person name="Pretorius I.S."/>
            <person name="Schmidt S.A."/>
            <person name="Borneman A.R."/>
        </authorList>
    </citation>
    <scope>NUCLEOTIDE SEQUENCE [LARGE SCALE GENOMIC DNA]</scope>
    <source>
        <strain evidence="3">cv. Chardonnay</strain>
        <tissue evidence="2">Leaf</tissue>
    </source>
</reference>
<evidence type="ECO:0000256" key="1">
    <source>
        <dbReference type="SAM" id="MobiDB-lite"/>
    </source>
</evidence>
<evidence type="ECO:0000313" key="2">
    <source>
        <dbReference type="EMBL" id="RVW66950.1"/>
    </source>
</evidence>
<gene>
    <name evidence="2" type="ORF">CK203_064752</name>
</gene>
<comment type="caution">
    <text evidence="2">The sequence shown here is derived from an EMBL/GenBank/DDBJ whole genome shotgun (WGS) entry which is preliminary data.</text>
</comment>
<dbReference type="AlphaFoldDB" id="A0A438G422"/>
<name>A0A438G422_VITVI</name>
<evidence type="ECO:0000313" key="3">
    <source>
        <dbReference type="Proteomes" id="UP000288805"/>
    </source>
</evidence>
<dbReference type="EMBL" id="QGNW01000613">
    <property type="protein sequence ID" value="RVW66950.1"/>
    <property type="molecule type" value="Genomic_DNA"/>
</dbReference>
<feature type="region of interest" description="Disordered" evidence="1">
    <location>
        <begin position="130"/>
        <end position="152"/>
    </location>
</feature>
<sequence length="188" mass="20849">MARDHSAWLGNSSMHSDFDLLSGVVHLGQLSVTTNPLLAHTTHTVPPPTDSMHSINFVELDDHIHMLSWDESDLEPIVSDKIYEIGRVILGLGYVDEVQTPYVNVSQTPYVDDAHTSDVQYVIRGGRVVQQQPPTAARPLEGTSSHEEVRKEDDDILRQLQSTQARISIYSLLASSSTHRDALIQALS</sequence>
<organism evidence="2 3">
    <name type="scientific">Vitis vinifera</name>
    <name type="common">Grape</name>
    <dbReference type="NCBI Taxonomy" id="29760"/>
    <lineage>
        <taxon>Eukaryota</taxon>
        <taxon>Viridiplantae</taxon>
        <taxon>Streptophyta</taxon>
        <taxon>Embryophyta</taxon>
        <taxon>Tracheophyta</taxon>
        <taxon>Spermatophyta</taxon>
        <taxon>Magnoliopsida</taxon>
        <taxon>eudicotyledons</taxon>
        <taxon>Gunneridae</taxon>
        <taxon>Pentapetalae</taxon>
        <taxon>rosids</taxon>
        <taxon>Vitales</taxon>
        <taxon>Vitaceae</taxon>
        <taxon>Viteae</taxon>
        <taxon>Vitis</taxon>
    </lineage>
</organism>
<accession>A0A438G422</accession>
<proteinExistence type="predicted"/>